<dbReference type="InterPro" id="IPR011701">
    <property type="entry name" value="MFS"/>
</dbReference>
<dbReference type="PANTHER" id="PTHR23513">
    <property type="entry name" value="INTEGRAL MEMBRANE EFFLUX PROTEIN-RELATED"/>
    <property type="match status" value="1"/>
</dbReference>
<evidence type="ECO:0000313" key="8">
    <source>
        <dbReference type="Proteomes" id="UP000006465"/>
    </source>
</evidence>
<feature type="transmembrane region" description="Helical" evidence="6">
    <location>
        <begin position="80"/>
        <end position="102"/>
    </location>
</feature>
<evidence type="ECO:0000256" key="4">
    <source>
        <dbReference type="ARBA" id="ARBA00022989"/>
    </source>
</evidence>
<reference evidence="7 8" key="1">
    <citation type="journal article" date="2013" name="J. Biotechnol.">
        <title>Genome sequence of Corynebacterium pseudotuberculosis biovar equi strain 258 and prediction of antigenic targets to improve biotechnological vaccine production.</title>
        <authorList>
            <person name="Soares S.C."/>
            <person name="Trost E."/>
            <person name="Ramos R.T."/>
            <person name="Carneiro A.R."/>
            <person name="Santos A.R."/>
            <person name="Pinto A.C."/>
            <person name="Barbosa E."/>
            <person name="Aburjaile F."/>
            <person name="Ali A."/>
            <person name="Diniz C.A."/>
            <person name="Hassan S.S."/>
            <person name="Fiaux K."/>
            <person name="Guimaraes L.C."/>
            <person name="Bakhtiar S.M."/>
            <person name="Pereira U."/>
            <person name="Almeida S.S."/>
            <person name="Abreu V.A."/>
            <person name="Rocha F.S."/>
            <person name="Dorella F.A."/>
            <person name="Miyoshi A."/>
            <person name="Silva A."/>
            <person name="Azevedo V."/>
            <person name="Tauch A."/>
        </authorList>
    </citation>
    <scope>NUCLEOTIDE SEQUENCE [LARGE SCALE GENOMIC DNA]</scope>
    <source>
        <strain evidence="7 8">258</strain>
    </source>
</reference>
<dbReference type="RefSeq" id="WP_045421172.1">
    <property type="nucleotide sequence ID" value="NC_017945.3"/>
</dbReference>
<evidence type="ECO:0000256" key="2">
    <source>
        <dbReference type="ARBA" id="ARBA00022475"/>
    </source>
</evidence>
<dbReference type="GO" id="GO:0005886">
    <property type="term" value="C:plasma membrane"/>
    <property type="evidence" value="ECO:0007669"/>
    <property type="project" value="UniProtKB-SubCell"/>
</dbReference>
<evidence type="ECO:0000256" key="6">
    <source>
        <dbReference type="SAM" id="Phobius"/>
    </source>
</evidence>
<feature type="transmembrane region" description="Helical" evidence="6">
    <location>
        <begin position="114"/>
        <end position="134"/>
    </location>
</feature>
<accession>A0AAU8PY09</accession>
<organism evidence="7 8">
    <name type="scientific">Corynebacterium pseudotuberculosis 258</name>
    <dbReference type="NCBI Taxonomy" id="1168865"/>
    <lineage>
        <taxon>Bacteria</taxon>
        <taxon>Bacillati</taxon>
        <taxon>Actinomycetota</taxon>
        <taxon>Actinomycetes</taxon>
        <taxon>Mycobacteriales</taxon>
        <taxon>Corynebacteriaceae</taxon>
        <taxon>Corynebacterium</taxon>
    </lineage>
</organism>
<comment type="subcellular location">
    <subcellularLocation>
        <location evidence="1">Cell membrane</location>
        <topology evidence="1">Multi-pass membrane protein</topology>
    </subcellularLocation>
</comment>
<dbReference type="GO" id="GO:0022857">
    <property type="term" value="F:transmembrane transporter activity"/>
    <property type="evidence" value="ECO:0007669"/>
    <property type="project" value="InterPro"/>
</dbReference>
<feature type="transmembrane region" description="Helical" evidence="6">
    <location>
        <begin position="254"/>
        <end position="275"/>
    </location>
</feature>
<feature type="transmembrane region" description="Helical" evidence="6">
    <location>
        <begin position="317"/>
        <end position="335"/>
    </location>
</feature>
<dbReference type="SUPFAM" id="SSF103473">
    <property type="entry name" value="MFS general substrate transporter"/>
    <property type="match status" value="1"/>
</dbReference>
<feature type="transmembrane region" description="Helical" evidence="6">
    <location>
        <begin position="287"/>
        <end position="305"/>
    </location>
</feature>
<evidence type="ECO:0000256" key="1">
    <source>
        <dbReference type="ARBA" id="ARBA00004651"/>
    </source>
</evidence>
<dbReference type="Gene3D" id="1.20.1250.20">
    <property type="entry name" value="MFS general substrate transporter like domains"/>
    <property type="match status" value="1"/>
</dbReference>
<evidence type="ECO:0000256" key="3">
    <source>
        <dbReference type="ARBA" id="ARBA00022692"/>
    </source>
</evidence>
<dbReference type="InterPro" id="IPR036259">
    <property type="entry name" value="MFS_trans_sf"/>
</dbReference>
<proteinExistence type="predicted"/>
<keyword evidence="4 6" id="KW-1133">Transmembrane helix</keyword>
<keyword evidence="5 6" id="KW-0472">Membrane</keyword>
<feature type="transmembrane region" description="Helical" evidence="6">
    <location>
        <begin position="405"/>
        <end position="428"/>
    </location>
</feature>
<dbReference type="PANTHER" id="PTHR23513:SF6">
    <property type="entry name" value="MAJOR FACILITATOR SUPERFAMILY ASSOCIATED DOMAIN-CONTAINING PROTEIN"/>
    <property type="match status" value="1"/>
</dbReference>
<sequence>MHKTLMHKVDKPNGIRLLIGQALLSRIASSAELVALNWWIFHTTGSSTLVALVTFARLFPLILAAPKLGSMSDRKDPTRLLAFVLFTGSASTLAVAGLVLAAAHTSFLSPEKTVWLVCGVVAIRAFITSAEPAIRNVVLTRLSKDIMFMSNMSSLSLVLTLSLAIGPALSGFLMVIGGVSFAISMSAALYSIAAIIAVRISLQERKRKGKFSASEKEVAMCEEPGEQPAQQKNKKTFAIIQAEIRKQPALGAQLILAAGPMLFVFPYTAMLPVIAHSAFEENAEHGVALMAGSAGIGAALGALAIKRWVKKPAAMIAFYSAFLLVIPLVGLATSLSTGNIAWVNLLLLGSIGLIGQLYRTTNRVATLVLAPEVHRGLFSGISQTDRALIPCGAFFLGVIADYTSASVMIVCMIVGNILLVLPALALVLRSRGRKSVGV</sequence>
<dbReference type="EMBL" id="CP003540">
    <property type="protein sequence ID" value="AFK16640.2"/>
    <property type="molecule type" value="Genomic_DNA"/>
</dbReference>
<feature type="transmembrane region" description="Helical" evidence="6">
    <location>
        <begin position="155"/>
        <end position="176"/>
    </location>
</feature>
<dbReference type="Proteomes" id="UP000006465">
    <property type="component" value="Chromosome"/>
</dbReference>
<keyword evidence="3 6" id="KW-0812">Transmembrane</keyword>
<name>A0AAU8PY09_CORPS</name>
<evidence type="ECO:0000313" key="7">
    <source>
        <dbReference type="EMBL" id="AFK16640.2"/>
    </source>
</evidence>
<dbReference type="Pfam" id="PF07690">
    <property type="entry name" value="MFS_1"/>
    <property type="match status" value="1"/>
</dbReference>
<dbReference type="KEGG" id="coe:CP258_05165"/>
<feature type="transmembrane region" description="Helical" evidence="6">
    <location>
        <begin position="182"/>
        <end position="202"/>
    </location>
</feature>
<keyword evidence="2" id="KW-1003">Cell membrane</keyword>
<dbReference type="AlphaFoldDB" id="A0AAU8PY09"/>
<evidence type="ECO:0000256" key="5">
    <source>
        <dbReference type="ARBA" id="ARBA00023136"/>
    </source>
</evidence>
<feature type="transmembrane region" description="Helical" evidence="6">
    <location>
        <begin position="40"/>
        <end position="59"/>
    </location>
</feature>
<gene>
    <name evidence="7" type="ORF">CP258_05165</name>
</gene>
<protein>
    <submittedName>
        <fullName evidence="7">MFS transporter</fullName>
    </submittedName>
</protein>